<dbReference type="CDD" id="cd06193">
    <property type="entry name" value="siderophore_interacting"/>
    <property type="match status" value="1"/>
</dbReference>
<evidence type="ECO:0000259" key="1">
    <source>
        <dbReference type="PROSITE" id="PS51384"/>
    </source>
</evidence>
<accession>A0ABR7WBA7</accession>
<sequence length="261" mass="28442">MVDFDNLNQTESTKAKSRGWQGAVLKLLGADDYLLTVTSNEKVTDEYIRLGFTGGGLLSDRPVHPTMWVRIWFENKHGKLHQRAYTLVDPDPATDSFHLEFAIHDGAATRWAAAAEPGDTISSTFMGSKFAIPEPAPAGWLIAGDTAALPAINSLLDAISASANPSSAATVWFEYAHESDKSLPLRLRDQDTINWIKRDRGGDALVEAVRDAAFDATGHFGWVALDMKATRAVSSSFKNDYRLGKSGVKAQAYWRAGAPES</sequence>
<dbReference type="InterPro" id="IPR039374">
    <property type="entry name" value="SIP_fam"/>
</dbReference>
<dbReference type="InterPro" id="IPR007037">
    <property type="entry name" value="SIP_rossman_dom"/>
</dbReference>
<organism evidence="2 3">
    <name type="scientific">Gordonia hankookensis</name>
    <dbReference type="NCBI Taxonomy" id="589403"/>
    <lineage>
        <taxon>Bacteria</taxon>
        <taxon>Bacillati</taxon>
        <taxon>Actinomycetota</taxon>
        <taxon>Actinomycetes</taxon>
        <taxon>Mycobacteriales</taxon>
        <taxon>Gordoniaceae</taxon>
        <taxon>Gordonia</taxon>
    </lineage>
</organism>
<dbReference type="InterPro" id="IPR039261">
    <property type="entry name" value="FNR_nucleotide-bd"/>
</dbReference>
<name>A0ABR7WBA7_9ACTN</name>
<dbReference type="InterPro" id="IPR017927">
    <property type="entry name" value="FAD-bd_FR_type"/>
</dbReference>
<dbReference type="RefSeq" id="WP_190266708.1">
    <property type="nucleotide sequence ID" value="NZ_BAABAD010000004.1"/>
</dbReference>
<evidence type="ECO:0000313" key="2">
    <source>
        <dbReference type="EMBL" id="MBD1319890.1"/>
    </source>
</evidence>
<feature type="domain" description="FAD-binding FR-type" evidence="1">
    <location>
        <begin position="30"/>
        <end position="133"/>
    </location>
</feature>
<dbReference type="Gene3D" id="3.40.50.80">
    <property type="entry name" value="Nucleotide-binding domain of ferredoxin-NADP reductase (FNR) module"/>
    <property type="match status" value="1"/>
</dbReference>
<dbReference type="InterPro" id="IPR017938">
    <property type="entry name" value="Riboflavin_synthase-like_b-brl"/>
</dbReference>
<gene>
    <name evidence="2" type="ORF">IDF66_09850</name>
</gene>
<evidence type="ECO:0000313" key="3">
    <source>
        <dbReference type="Proteomes" id="UP000602395"/>
    </source>
</evidence>
<dbReference type="PANTHER" id="PTHR30157">
    <property type="entry name" value="FERRIC REDUCTASE, NADPH-DEPENDENT"/>
    <property type="match status" value="1"/>
</dbReference>
<dbReference type="EMBL" id="JACWMS010000002">
    <property type="protein sequence ID" value="MBD1319890.1"/>
    <property type="molecule type" value="Genomic_DNA"/>
</dbReference>
<comment type="caution">
    <text evidence="2">The sequence shown here is derived from an EMBL/GenBank/DDBJ whole genome shotgun (WGS) entry which is preliminary data.</text>
</comment>
<protein>
    <submittedName>
        <fullName evidence="2">Siderophore-interacting protein</fullName>
    </submittedName>
</protein>
<dbReference type="Pfam" id="PF04954">
    <property type="entry name" value="SIP"/>
    <property type="match status" value="1"/>
</dbReference>
<dbReference type="Pfam" id="PF08021">
    <property type="entry name" value="FAD_binding_9"/>
    <property type="match status" value="1"/>
</dbReference>
<proteinExistence type="predicted"/>
<reference evidence="2 3" key="1">
    <citation type="submission" date="2020-09" db="EMBL/GenBank/DDBJ databases">
        <title>Novel species in genus Gordonia.</title>
        <authorList>
            <person name="Zhang G."/>
        </authorList>
    </citation>
    <scope>NUCLEOTIDE SEQUENCE [LARGE SCALE GENOMIC DNA]</scope>
    <source>
        <strain evidence="2 3">ON-33</strain>
    </source>
</reference>
<dbReference type="Proteomes" id="UP000602395">
    <property type="component" value="Unassembled WGS sequence"/>
</dbReference>
<dbReference type="SUPFAM" id="SSF63380">
    <property type="entry name" value="Riboflavin synthase domain-like"/>
    <property type="match status" value="1"/>
</dbReference>
<dbReference type="Gene3D" id="2.40.30.10">
    <property type="entry name" value="Translation factors"/>
    <property type="match status" value="1"/>
</dbReference>
<keyword evidence="3" id="KW-1185">Reference proteome</keyword>
<dbReference type="InterPro" id="IPR013113">
    <property type="entry name" value="SIP_FAD-bd"/>
</dbReference>
<dbReference type="PANTHER" id="PTHR30157:SF0">
    <property type="entry name" value="NADPH-DEPENDENT FERRIC-CHELATE REDUCTASE"/>
    <property type="match status" value="1"/>
</dbReference>
<dbReference type="PROSITE" id="PS51384">
    <property type="entry name" value="FAD_FR"/>
    <property type="match status" value="1"/>
</dbReference>